<evidence type="ECO:0000313" key="1">
    <source>
        <dbReference type="EMBL" id="PLW30642.1"/>
    </source>
</evidence>
<organism evidence="1 5">
    <name type="scientific">Puccinia coronata f. sp. avenae</name>
    <dbReference type="NCBI Taxonomy" id="200324"/>
    <lineage>
        <taxon>Eukaryota</taxon>
        <taxon>Fungi</taxon>
        <taxon>Dikarya</taxon>
        <taxon>Basidiomycota</taxon>
        <taxon>Pucciniomycotina</taxon>
        <taxon>Pucciniomycetes</taxon>
        <taxon>Pucciniales</taxon>
        <taxon>Pucciniaceae</taxon>
        <taxon>Puccinia</taxon>
    </lineage>
</organism>
<dbReference type="Proteomes" id="UP000235388">
    <property type="component" value="Unassembled WGS sequence"/>
</dbReference>
<dbReference type="EMBL" id="PGCI01000076">
    <property type="protein sequence ID" value="PLW42659.1"/>
    <property type="molecule type" value="Genomic_DNA"/>
</dbReference>
<dbReference type="EMBL" id="PGCI01000291">
    <property type="protein sequence ID" value="PLW30642.1"/>
    <property type="molecule type" value="Genomic_DNA"/>
</dbReference>
<accession>A0A2N5TYU7</accession>
<evidence type="ECO:0000313" key="4">
    <source>
        <dbReference type="Proteomes" id="UP000235388"/>
    </source>
</evidence>
<proteinExistence type="predicted"/>
<evidence type="ECO:0000313" key="3">
    <source>
        <dbReference type="EMBL" id="PLW52744.1"/>
    </source>
</evidence>
<evidence type="ECO:0000313" key="5">
    <source>
        <dbReference type="Proteomes" id="UP000235392"/>
    </source>
</evidence>
<dbReference type="AlphaFoldDB" id="A0A2N5TYU7"/>
<name>A0A2N5TYU7_9BASI</name>
<comment type="caution">
    <text evidence="1">The sequence shown here is derived from an EMBL/GenBank/DDBJ whole genome shotgun (WGS) entry which is preliminary data.</text>
</comment>
<evidence type="ECO:0000313" key="2">
    <source>
        <dbReference type="EMBL" id="PLW42659.1"/>
    </source>
</evidence>
<dbReference type="Proteomes" id="UP000235392">
    <property type="component" value="Unassembled WGS sequence"/>
</dbReference>
<dbReference type="EMBL" id="PGCJ01000074">
    <property type="protein sequence ID" value="PLW52744.1"/>
    <property type="molecule type" value="Genomic_DNA"/>
</dbReference>
<reference evidence="4 5" key="1">
    <citation type="submission" date="2017-11" db="EMBL/GenBank/DDBJ databases">
        <title>De novo assembly and phasing of dikaryotic genomes from two isolates of Puccinia coronata f. sp. avenae, the causal agent of oat crown rust.</title>
        <authorList>
            <person name="Miller M.E."/>
            <person name="Zhang Y."/>
            <person name="Omidvar V."/>
            <person name="Sperschneider J."/>
            <person name="Schwessinger B."/>
            <person name="Raley C."/>
            <person name="Palmer J.M."/>
            <person name="Garnica D."/>
            <person name="Upadhyaya N."/>
            <person name="Rathjen J."/>
            <person name="Taylor J.M."/>
            <person name="Park R.F."/>
            <person name="Dodds P.N."/>
            <person name="Hirsch C.D."/>
            <person name="Kianian S.F."/>
            <person name="Figueroa M."/>
        </authorList>
    </citation>
    <scope>NUCLEOTIDE SEQUENCE [LARGE SCALE GENOMIC DNA]</scope>
    <source>
        <strain evidence="3">12NC29</strain>
        <strain evidence="1">12SD80</strain>
    </source>
</reference>
<gene>
    <name evidence="3" type="ORF">PCANC_07255</name>
    <name evidence="2" type="ORF">PCASD_08479</name>
    <name evidence="1" type="ORF">PCASD_17776</name>
</gene>
<keyword evidence="4" id="KW-1185">Reference proteome</keyword>
<protein>
    <submittedName>
        <fullName evidence="1">Uncharacterized protein</fullName>
    </submittedName>
</protein>
<sequence>MLLAVSRSLTEKFGSSNGLVRGLGSRSEAFVLGFERPQQASTPLAAIWTRTLQRLTASSATLRLTKFTKGTLECRDYCHRLDVGRLNPNRVIEGPDQRLVRRVRQQRRQEQRHYRLVL</sequence>